<feature type="domain" description="Peptidase M12A" evidence="3">
    <location>
        <begin position="105"/>
        <end position="296"/>
    </location>
</feature>
<name>A0A919R1H3_9ACTN</name>
<keyword evidence="1" id="KW-0645">Protease</keyword>
<organism evidence="4 5">
    <name type="scientific">Sphaerisporangium rufum</name>
    <dbReference type="NCBI Taxonomy" id="1381558"/>
    <lineage>
        <taxon>Bacteria</taxon>
        <taxon>Bacillati</taxon>
        <taxon>Actinomycetota</taxon>
        <taxon>Actinomycetes</taxon>
        <taxon>Streptosporangiales</taxon>
        <taxon>Streptosporangiaceae</taxon>
        <taxon>Sphaerisporangium</taxon>
    </lineage>
</organism>
<dbReference type="InterPro" id="IPR006026">
    <property type="entry name" value="Peptidase_Metallo"/>
</dbReference>
<feature type="compositionally biased region" description="Basic and acidic residues" evidence="2">
    <location>
        <begin position="338"/>
        <end position="358"/>
    </location>
</feature>
<dbReference type="AlphaFoldDB" id="A0A919R1H3"/>
<evidence type="ECO:0000313" key="4">
    <source>
        <dbReference type="EMBL" id="GII77288.1"/>
    </source>
</evidence>
<dbReference type="CDD" id="cd04280">
    <property type="entry name" value="ZnMc_astacin_like"/>
    <property type="match status" value="1"/>
</dbReference>
<dbReference type="Pfam" id="PF01400">
    <property type="entry name" value="Astacin"/>
    <property type="match status" value="1"/>
</dbReference>
<dbReference type="PANTHER" id="PTHR10127:SF883">
    <property type="entry name" value="ZINC METALLOPROTEINASE NAS-8"/>
    <property type="match status" value="1"/>
</dbReference>
<comment type="caution">
    <text evidence="1">Lacks conserved residue(s) required for the propagation of feature annotation.</text>
</comment>
<feature type="region of interest" description="Disordered" evidence="2">
    <location>
        <begin position="296"/>
        <end position="431"/>
    </location>
</feature>
<dbReference type="InterPro" id="IPR024079">
    <property type="entry name" value="MetalloPept_cat_dom_sf"/>
</dbReference>
<dbReference type="InterPro" id="IPR001506">
    <property type="entry name" value="Peptidase_M12A"/>
</dbReference>
<feature type="region of interest" description="Disordered" evidence="2">
    <location>
        <begin position="14"/>
        <end position="34"/>
    </location>
</feature>
<dbReference type="Gene3D" id="3.40.390.10">
    <property type="entry name" value="Collagenase (Catalytic Domain)"/>
    <property type="match status" value="1"/>
</dbReference>
<dbReference type="Proteomes" id="UP000655287">
    <property type="component" value="Unassembled WGS sequence"/>
</dbReference>
<evidence type="ECO:0000256" key="2">
    <source>
        <dbReference type="SAM" id="MobiDB-lite"/>
    </source>
</evidence>
<keyword evidence="1" id="KW-0378">Hydrolase</keyword>
<feature type="region of interest" description="Disordered" evidence="2">
    <location>
        <begin position="72"/>
        <end position="111"/>
    </location>
</feature>
<dbReference type="GO" id="GO:0006508">
    <property type="term" value="P:proteolysis"/>
    <property type="evidence" value="ECO:0007669"/>
    <property type="project" value="UniProtKB-KW"/>
</dbReference>
<proteinExistence type="predicted"/>
<comment type="cofactor">
    <cofactor evidence="1">
        <name>Zn(2+)</name>
        <dbReference type="ChEBI" id="CHEBI:29105"/>
    </cofactor>
    <text evidence="1">Binds 1 zinc ion per subunit.</text>
</comment>
<keyword evidence="1" id="KW-0862">Zinc</keyword>
<evidence type="ECO:0000256" key="1">
    <source>
        <dbReference type="PROSITE-ProRule" id="PRU01211"/>
    </source>
</evidence>
<dbReference type="GO" id="GO:0008270">
    <property type="term" value="F:zinc ion binding"/>
    <property type="evidence" value="ECO:0007669"/>
    <property type="project" value="UniProtKB-UniRule"/>
</dbReference>
<feature type="compositionally biased region" description="Basic and acidic residues" evidence="2">
    <location>
        <begin position="307"/>
        <end position="328"/>
    </location>
</feature>
<feature type="active site" evidence="1">
    <location>
        <position position="197"/>
    </location>
</feature>
<reference evidence="4" key="1">
    <citation type="submission" date="2021-01" db="EMBL/GenBank/DDBJ databases">
        <title>Whole genome shotgun sequence of Sphaerisporangium rufum NBRC 109079.</title>
        <authorList>
            <person name="Komaki H."/>
            <person name="Tamura T."/>
        </authorList>
    </citation>
    <scope>NUCLEOTIDE SEQUENCE</scope>
    <source>
        <strain evidence="4">NBRC 109079</strain>
    </source>
</reference>
<protein>
    <recommendedName>
        <fullName evidence="3">Peptidase M12A domain-containing protein</fullName>
    </recommendedName>
</protein>
<dbReference type="PRINTS" id="PR00480">
    <property type="entry name" value="ASTACIN"/>
</dbReference>
<accession>A0A919R1H3</accession>
<dbReference type="SUPFAM" id="SSF55486">
    <property type="entry name" value="Metalloproteases ('zincins'), catalytic domain"/>
    <property type="match status" value="1"/>
</dbReference>
<dbReference type="InterPro" id="IPR034035">
    <property type="entry name" value="Astacin-like_dom"/>
</dbReference>
<feature type="binding site" evidence="1">
    <location>
        <position position="206"/>
    </location>
    <ligand>
        <name>Zn(2+)</name>
        <dbReference type="ChEBI" id="CHEBI:29105"/>
        <note>catalytic</note>
    </ligand>
</feature>
<keyword evidence="1" id="KW-0479">Metal-binding</keyword>
<dbReference type="PANTHER" id="PTHR10127">
    <property type="entry name" value="DISCOIDIN, CUB, EGF, LAMININ , AND ZINC METALLOPROTEASE DOMAIN CONTAINING"/>
    <property type="match status" value="1"/>
</dbReference>
<feature type="binding site" evidence="1">
    <location>
        <position position="196"/>
    </location>
    <ligand>
        <name>Zn(2+)</name>
        <dbReference type="ChEBI" id="CHEBI:29105"/>
        <note>catalytic</note>
    </ligand>
</feature>
<keyword evidence="1" id="KW-0482">Metalloprotease</keyword>
<gene>
    <name evidence="4" type="ORF">Sru01_22700</name>
</gene>
<comment type="caution">
    <text evidence="4">The sequence shown here is derived from an EMBL/GenBank/DDBJ whole genome shotgun (WGS) entry which is preliminary data.</text>
</comment>
<dbReference type="PROSITE" id="PS51864">
    <property type="entry name" value="ASTACIN"/>
    <property type="match status" value="1"/>
</dbReference>
<feature type="compositionally biased region" description="Basic and acidic residues" evidence="2">
    <location>
        <begin position="374"/>
        <end position="393"/>
    </location>
</feature>
<feature type="compositionally biased region" description="Basic and acidic residues" evidence="2">
    <location>
        <begin position="401"/>
        <end position="421"/>
    </location>
</feature>
<dbReference type="SMART" id="SM00235">
    <property type="entry name" value="ZnMc"/>
    <property type="match status" value="1"/>
</dbReference>
<sequence>MLFVVAAGIAPGAQDDPLEPLWRQQSDRPGRSITVPDLAGRPRTVTYVDIDGRAVIEGDIVVGTAAEASSGRLRMPGVLPDGAASPAPRHPGGPRGRCRRPDASAATSDRDALWPGGVVPYVLSPALPPEARAAVTAAIGDFTERTCVRFVPRAGQDGFLDIFPGGGCYSYVGRRRTGPQDVSVGPGCERKGIVIHELMHALGFYHEHSRSDRDTAVTVHLENVLDGYAAQFQKLRPPQNRLFGAFDYGSVMLYGRAFFSRNGKDTLVPRVSVPIGQRVGFSPADVAAVRALYACPPAAPRSGSKGGEAKPQDRDRHHQDHQRVRHPAEVAPVQMGADRSHEVEDDAGRGRDAERRQPEPGQQPDGTGDLAGGQEREHAERHADAGEAVDHHLVPGQLRVPRAEQRQGQHDREGDEGDGQRGSRAATAGHP</sequence>
<evidence type="ECO:0000259" key="3">
    <source>
        <dbReference type="PROSITE" id="PS51864"/>
    </source>
</evidence>
<keyword evidence="5" id="KW-1185">Reference proteome</keyword>
<dbReference type="GO" id="GO:0004222">
    <property type="term" value="F:metalloendopeptidase activity"/>
    <property type="evidence" value="ECO:0007669"/>
    <property type="project" value="UniProtKB-UniRule"/>
</dbReference>
<evidence type="ECO:0000313" key="5">
    <source>
        <dbReference type="Proteomes" id="UP000655287"/>
    </source>
</evidence>
<feature type="binding site" evidence="1">
    <location>
        <position position="200"/>
    </location>
    <ligand>
        <name>Zn(2+)</name>
        <dbReference type="ChEBI" id="CHEBI:29105"/>
        <note>catalytic</note>
    </ligand>
</feature>
<dbReference type="EMBL" id="BOOU01000034">
    <property type="protein sequence ID" value="GII77288.1"/>
    <property type="molecule type" value="Genomic_DNA"/>
</dbReference>